<evidence type="ECO:0000313" key="9">
    <source>
        <dbReference type="Proteomes" id="UP001548713"/>
    </source>
</evidence>
<dbReference type="InterPro" id="IPR050307">
    <property type="entry name" value="Sterol_Desaturase_Related"/>
</dbReference>
<evidence type="ECO:0000256" key="5">
    <source>
        <dbReference type="SAM" id="MobiDB-lite"/>
    </source>
</evidence>
<feature type="domain" description="Fatty acid hydroxylase" evidence="7">
    <location>
        <begin position="95"/>
        <end position="235"/>
    </location>
</feature>
<evidence type="ECO:0000256" key="6">
    <source>
        <dbReference type="SAM" id="Phobius"/>
    </source>
</evidence>
<gene>
    <name evidence="8" type="ORF">ABVV53_12875</name>
</gene>
<reference evidence="8 9" key="1">
    <citation type="submission" date="2024-07" db="EMBL/GenBank/DDBJ databases">
        <title>Novosphingobium kalidii RD2P27.</title>
        <authorList>
            <person name="Sun J.-Q."/>
        </authorList>
    </citation>
    <scope>NUCLEOTIDE SEQUENCE [LARGE SCALE GENOMIC DNA]</scope>
    <source>
        <strain evidence="8 9">RD2P27</strain>
    </source>
</reference>
<evidence type="ECO:0000313" key="8">
    <source>
        <dbReference type="EMBL" id="MET1756342.1"/>
    </source>
</evidence>
<feature type="transmembrane region" description="Helical" evidence="6">
    <location>
        <begin position="53"/>
        <end position="74"/>
    </location>
</feature>
<keyword evidence="2 6" id="KW-0812">Transmembrane</keyword>
<dbReference type="EMBL" id="JBEWLY010000019">
    <property type="protein sequence ID" value="MET1756342.1"/>
    <property type="molecule type" value="Genomic_DNA"/>
</dbReference>
<dbReference type="Pfam" id="PF04116">
    <property type="entry name" value="FA_hydroxylase"/>
    <property type="match status" value="1"/>
</dbReference>
<evidence type="ECO:0000256" key="4">
    <source>
        <dbReference type="ARBA" id="ARBA00023136"/>
    </source>
</evidence>
<dbReference type="Proteomes" id="UP001548713">
    <property type="component" value="Unassembled WGS sequence"/>
</dbReference>
<keyword evidence="3 6" id="KW-1133">Transmembrane helix</keyword>
<accession>A0ABV2D3C2</accession>
<proteinExistence type="predicted"/>
<comment type="subcellular location">
    <subcellularLocation>
        <location evidence="1">Membrane</location>
    </subcellularLocation>
</comment>
<comment type="caution">
    <text evidence="8">The sequence shown here is derived from an EMBL/GenBank/DDBJ whole genome shotgun (WGS) entry which is preliminary data.</text>
</comment>
<protein>
    <submittedName>
        <fullName evidence="8">Sterol desaturase family protein</fullName>
    </submittedName>
</protein>
<evidence type="ECO:0000256" key="1">
    <source>
        <dbReference type="ARBA" id="ARBA00004370"/>
    </source>
</evidence>
<keyword evidence="9" id="KW-1185">Reference proteome</keyword>
<feature type="transmembrane region" description="Helical" evidence="6">
    <location>
        <begin position="86"/>
        <end position="109"/>
    </location>
</feature>
<feature type="region of interest" description="Disordered" evidence="5">
    <location>
        <begin position="244"/>
        <end position="272"/>
    </location>
</feature>
<evidence type="ECO:0000256" key="3">
    <source>
        <dbReference type="ARBA" id="ARBA00022989"/>
    </source>
</evidence>
<keyword evidence="4 6" id="KW-0472">Membrane</keyword>
<feature type="transmembrane region" description="Helical" evidence="6">
    <location>
        <begin position="12"/>
        <end position="33"/>
    </location>
</feature>
<dbReference type="PANTHER" id="PTHR11863">
    <property type="entry name" value="STEROL DESATURASE"/>
    <property type="match status" value="1"/>
</dbReference>
<dbReference type="RefSeq" id="WP_353984830.1">
    <property type="nucleotide sequence ID" value="NZ_JBEWLY010000019.1"/>
</dbReference>
<evidence type="ECO:0000259" key="7">
    <source>
        <dbReference type="Pfam" id="PF04116"/>
    </source>
</evidence>
<feature type="compositionally biased region" description="Polar residues" evidence="5">
    <location>
        <begin position="254"/>
        <end position="272"/>
    </location>
</feature>
<organism evidence="8 9">
    <name type="scientific">Novosphingobium kalidii</name>
    <dbReference type="NCBI Taxonomy" id="3230299"/>
    <lineage>
        <taxon>Bacteria</taxon>
        <taxon>Pseudomonadati</taxon>
        <taxon>Pseudomonadota</taxon>
        <taxon>Alphaproteobacteria</taxon>
        <taxon>Sphingomonadales</taxon>
        <taxon>Sphingomonadaceae</taxon>
        <taxon>Novosphingobium</taxon>
    </lineage>
</organism>
<evidence type="ECO:0000256" key="2">
    <source>
        <dbReference type="ARBA" id="ARBA00022692"/>
    </source>
</evidence>
<sequence>MFDKLLDGENLLNLWLVLFVAAGIGLGVVTGFLKARRIQPGRFKWATFRNEAIFAAVNVGIAGFTLGPLNHYLREQGFIAFQQGPTAWWVIAIEFAAYFFLFDTWFYWLHRWMHKEPVYSWVHKLHHKSTAPNLLTTFSVNPLESFINGGFVPLFLTVATLVVGGVHLEALALIVPTNVIMGLYVHAGHEFLPRWWHKSWATKWFITTTFHDQHHKYFNYNFGGYTQIWDRLCGTMRKKYESDFENPKGRQVKATKTQTLEPASSQSSELAA</sequence>
<dbReference type="InterPro" id="IPR006694">
    <property type="entry name" value="Fatty_acid_hydroxylase"/>
</dbReference>
<name>A0ABV2D3C2_9SPHN</name>